<keyword evidence="1" id="KW-0812">Transmembrane</keyword>
<sequence>MWIVRQYQETGRFFRKKLLKLFLILCICFAGLCVLSGIWLASEEALLNEFVQQIAAGFEEKRLFDEGGISFFTLLLNNLYAVGISILIGCIPFFFLTILPFFSNVVVLGAMGALYQTTGIGMGAFLIGILPHGILELPALLVSFALGLYLCWSLSYKICLQRERSFRQALKEAGRVYLLVVVPLLLAAAVIETYVTPALMGLFLGV</sequence>
<gene>
    <name evidence="2" type="ORF">L0P57_05485</name>
</gene>
<feature type="transmembrane region" description="Helical" evidence="1">
    <location>
        <begin position="137"/>
        <end position="155"/>
    </location>
</feature>
<keyword evidence="1" id="KW-1133">Transmembrane helix</keyword>
<feature type="transmembrane region" description="Helical" evidence="1">
    <location>
        <begin position="21"/>
        <end position="41"/>
    </location>
</feature>
<evidence type="ECO:0000313" key="2">
    <source>
        <dbReference type="EMBL" id="MCG4610382.1"/>
    </source>
</evidence>
<organism evidence="2 3">
    <name type="scientific">Anaeromassilibacillus senegalensis</name>
    <dbReference type="NCBI Taxonomy" id="1673717"/>
    <lineage>
        <taxon>Bacteria</taxon>
        <taxon>Bacillati</taxon>
        <taxon>Bacillota</taxon>
        <taxon>Clostridia</taxon>
        <taxon>Eubacteriales</taxon>
        <taxon>Acutalibacteraceae</taxon>
        <taxon>Anaeromassilibacillus</taxon>
    </lineage>
</organism>
<proteinExistence type="predicted"/>
<dbReference type="PANTHER" id="PTHR35337:SF1">
    <property type="entry name" value="SLR1478 PROTEIN"/>
    <property type="match status" value="1"/>
</dbReference>
<keyword evidence="3" id="KW-1185">Reference proteome</keyword>
<dbReference type="Pfam" id="PF01944">
    <property type="entry name" value="SpoIIM"/>
    <property type="match status" value="1"/>
</dbReference>
<reference evidence="2 3" key="1">
    <citation type="submission" date="2022-01" db="EMBL/GenBank/DDBJ databases">
        <title>Collection of gut derived symbiotic bacterial strains cultured from healthy donors.</title>
        <authorList>
            <person name="Lin H."/>
            <person name="Kohout C."/>
            <person name="Waligurski E."/>
            <person name="Pamer E.G."/>
        </authorList>
    </citation>
    <scope>NUCLEOTIDE SEQUENCE [LARGE SCALE GENOMIC DNA]</scope>
    <source>
        <strain evidence="2 3">DFI.7.58</strain>
    </source>
</reference>
<evidence type="ECO:0000313" key="3">
    <source>
        <dbReference type="Proteomes" id="UP001298681"/>
    </source>
</evidence>
<dbReference type="Proteomes" id="UP001298681">
    <property type="component" value="Unassembled WGS sequence"/>
</dbReference>
<dbReference type="RefSeq" id="WP_237966611.1">
    <property type="nucleotide sequence ID" value="NZ_JAKNHQ010000005.1"/>
</dbReference>
<name>A0ABS9MHU1_9FIRM</name>
<accession>A0ABS9MHU1</accession>
<dbReference type="InterPro" id="IPR002798">
    <property type="entry name" value="SpoIIM-like"/>
</dbReference>
<feature type="transmembrane region" description="Helical" evidence="1">
    <location>
        <begin position="176"/>
        <end position="204"/>
    </location>
</feature>
<feature type="transmembrane region" description="Helical" evidence="1">
    <location>
        <begin position="79"/>
        <end position="99"/>
    </location>
</feature>
<comment type="caution">
    <text evidence="2">The sequence shown here is derived from an EMBL/GenBank/DDBJ whole genome shotgun (WGS) entry which is preliminary data.</text>
</comment>
<evidence type="ECO:0000256" key="1">
    <source>
        <dbReference type="SAM" id="Phobius"/>
    </source>
</evidence>
<protein>
    <submittedName>
        <fullName evidence="2">Stage II sporulation protein M</fullName>
    </submittedName>
</protein>
<dbReference type="EMBL" id="JAKNHQ010000005">
    <property type="protein sequence ID" value="MCG4610382.1"/>
    <property type="molecule type" value="Genomic_DNA"/>
</dbReference>
<keyword evidence="1" id="KW-0472">Membrane</keyword>
<feature type="transmembrane region" description="Helical" evidence="1">
    <location>
        <begin position="106"/>
        <end position="131"/>
    </location>
</feature>
<dbReference type="PANTHER" id="PTHR35337">
    <property type="entry name" value="SLR1478 PROTEIN"/>
    <property type="match status" value="1"/>
</dbReference>